<dbReference type="PROSITE" id="PS51186">
    <property type="entry name" value="GNAT"/>
    <property type="match status" value="1"/>
</dbReference>
<organism evidence="2 3">
    <name type="scientific">Pseudomonas segetis</name>
    <dbReference type="NCBI Taxonomy" id="298908"/>
    <lineage>
        <taxon>Bacteria</taxon>
        <taxon>Pseudomonadati</taxon>
        <taxon>Pseudomonadota</taxon>
        <taxon>Gammaproteobacteria</taxon>
        <taxon>Pseudomonadales</taxon>
        <taxon>Pseudomonadaceae</taxon>
        <taxon>Pseudomonas</taxon>
    </lineage>
</organism>
<proteinExistence type="predicted"/>
<dbReference type="InterPro" id="IPR016181">
    <property type="entry name" value="Acyl_CoA_acyltransferase"/>
</dbReference>
<dbReference type="InterPro" id="IPR000182">
    <property type="entry name" value="GNAT_dom"/>
</dbReference>
<dbReference type="Pfam" id="PF00583">
    <property type="entry name" value="Acetyltransf_1"/>
    <property type="match status" value="1"/>
</dbReference>
<reference evidence="3" key="1">
    <citation type="submission" date="2017-06" db="EMBL/GenBank/DDBJ databases">
        <authorList>
            <person name="Varghese N."/>
            <person name="Submissions S."/>
        </authorList>
    </citation>
    <scope>NUCLEOTIDE SEQUENCE [LARGE SCALE GENOMIC DNA]</scope>
    <source>
        <strain evidence="3">CIP 108523</strain>
    </source>
</reference>
<dbReference type="SUPFAM" id="SSF55729">
    <property type="entry name" value="Acyl-CoA N-acyltransferases (Nat)"/>
    <property type="match status" value="1"/>
</dbReference>
<name>A0A239FMT0_9PSED</name>
<protein>
    <recommendedName>
        <fullName evidence="1">N-acetyltransferase domain-containing protein</fullName>
    </recommendedName>
</protein>
<dbReference type="GO" id="GO:0016747">
    <property type="term" value="F:acyltransferase activity, transferring groups other than amino-acyl groups"/>
    <property type="evidence" value="ECO:0007669"/>
    <property type="project" value="InterPro"/>
</dbReference>
<sequence length="199" mass="22793">MMERTPIWFCQWGFCSSAPLLIQSVESLIVSDLTYTTYYLQMLSPGQLRAKPLPAELSVIECQHKQFQLNRFLYQLVGEPWLWTDKLVWTDEQWQALINSDQHRTWVAYSKGAIAGYYELQMSAEGDVEILYFGLAQDFFGQGFGGPLLSHALASAWSWPGVKRVWVHTCTLDHPSALSNYKARGLEVYREQVTTESAN</sequence>
<evidence type="ECO:0000313" key="3">
    <source>
        <dbReference type="Proteomes" id="UP000242915"/>
    </source>
</evidence>
<dbReference type="Proteomes" id="UP000242915">
    <property type="component" value="Unassembled WGS sequence"/>
</dbReference>
<gene>
    <name evidence="2" type="ORF">SAMN05216255_2669</name>
</gene>
<feature type="domain" description="N-acetyltransferase" evidence="1">
    <location>
        <begin position="60"/>
        <end position="199"/>
    </location>
</feature>
<accession>A0A239FMT0</accession>
<evidence type="ECO:0000313" key="2">
    <source>
        <dbReference type="EMBL" id="SNS57533.1"/>
    </source>
</evidence>
<dbReference type="AlphaFoldDB" id="A0A239FMT0"/>
<evidence type="ECO:0000259" key="1">
    <source>
        <dbReference type="PROSITE" id="PS51186"/>
    </source>
</evidence>
<dbReference type="Gene3D" id="3.40.630.30">
    <property type="match status" value="1"/>
</dbReference>
<dbReference type="EMBL" id="FZOG01000003">
    <property type="protein sequence ID" value="SNS57533.1"/>
    <property type="molecule type" value="Genomic_DNA"/>
</dbReference>
<keyword evidence="3" id="KW-1185">Reference proteome</keyword>